<dbReference type="FunFam" id="3.40.50.150:FF:000053">
    <property type="entry name" value="Release factor glutamine methyltransferase"/>
    <property type="match status" value="1"/>
</dbReference>
<proteinExistence type="inferred from homology"/>
<dbReference type="PROSITE" id="PS00092">
    <property type="entry name" value="N6_MTASE"/>
    <property type="match status" value="1"/>
</dbReference>
<dbReference type="RefSeq" id="WP_110464557.1">
    <property type="nucleotide sequence ID" value="NZ_JAMOFZ010000003.1"/>
</dbReference>
<dbReference type="Gene3D" id="3.40.50.150">
    <property type="entry name" value="Vaccinia Virus protein VP39"/>
    <property type="match status" value="1"/>
</dbReference>
<dbReference type="HAMAP" id="MF_02126">
    <property type="entry name" value="RF_methyltr_PrmC"/>
    <property type="match status" value="1"/>
</dbReference>
<dbReference type="InterPro" id="IPR019874">
    <property type="entry name" value="RF_methyltr_PrmC"/>
</dbReference>
<evidence type="ECO:0000259" key="7">
    <source>
        <dbReference type="Pfam" id="PF17827"/>
    </source>
</evidence>
<dbReference type="InterPro" id="IPR029063">
    <property type="entry name" value="SAM-dependent_MTases_sf"/>
</dbReference>
<evidence type="ECO:0000313" key="9">
    <source>
        <dbReference type="Proteomes" id="UP000247540"/>
    </source>
</evidence>
<feature type="binding site" evidence="5">
    <location>
        <position position="154"/>
    </location>
    <ligand>
        <name>S-adenosyl-L-methionine</name>
        <dbReference type="ChEBI" id="CHEBI:59789"/>
    </ligand>
</feature>
<dbReference type="AlphaFoldDB" id="A0A318T0L0"/>
<reference evidence="8 9" key="1">
    <citation type="submission" date="2018-06" db="EMBL/GenBank/DDBJ databases">
        <title>Genomic Encyclopedia of Type Strains, Phase III (KMG-III): the genomes of soil and plant-associated and newly described type strains.</title>
        <authorList>
            <person name="Whitman W."/>
        </authorList>
    </citation>
    <scope>NUCLEOTIDE SEQUENCE [LARGE SCALE GENOMIC DNA]</scope>
    <source>
        <strain evidence="8 9">CECT 7646</strain>
    </source>
</reference>
<dbReference type="Pfam" id="PF05175">
    <property type="entry name" value="MTS"/>
    <property type="match status" value="1"/>
</dbReference>
<feature type="binding site" evidence="5">
    <location>
        <position position="181"/>
    </location>
    <ligand>
        <name>S-adenosyl-L-methionine</name>
        <dbReference type="ChEBI" id="CHEBI:59789"/>
    </ligand>
</feature>
<dbReference type="InterPro" id="IPR002052">
    <property type="entry name" value="DNA_methylase_N6_adenine_CS"/>
</dbReference>
<evidence type="ECO:0000313" key="8">
    <source>
        <dbReference type="EMBL" id="PYE79033.1"/>
    </source>
</evidence>
<dbReference type="SUPFAM" id="SSF53335">
    <property type="entry name" value="S-adenosyl-L-methionine-dependent methyltransferases"/>
    <property type="match status" value="1"/>
</dbReference>
<gene>
    <name evidence="5" type="primary">prmC</name>
    <name evidence="8" type="ORF">DFQ15_10320</name>
</gene>
<dbReference type="Proteomes" id="UP000247540">
    <property type="component" value="Unassembled WGS sequence"/>
</dbReference>
<keyword evidence="3 5" id="KW-0949">S-adenosyl-L-methionine</keyword>
<feature type="binding site" evidence="5">
    <location>
        <begin position="125"/>
        <end position="129"/>
    </location>
    <ligand>
        <name>S-adenosyl-L-methionine</name>
        <dbReference type="ChEBI" id="CHEBI:59789"/>
    </ligand>
</feature>
<comment type="catalytic activity">
    <reaction evidence="4 5">
        <text>L-glutaminyl-[peptide chain release factor] + S-adenosyl-L-methionine = N(5)-methyl-L-glutaminyl-[peptide chain release factor] + S-adenosyl-L-homocysteine + H(+)</text>
        <dbReference type="Rhea" id="RHEA:42896"/>
        <dbReference type="Rhea" id="RHEA-COMP:10271"/>
        <dbReference type="Rhea" id="RHEA-COMP:10272"/>
        <dbReference type="ChEBI" id="CHEBI:15378"/>
        <dbReference type="ChEBI" id="CHEBI:30011"/>
        <dbReference type="ChEBI" id="CHEBI:57856"/>
        <dbReference type="ChEBI" id="CHEBI:59789"/>
        <dbReference type="ChEBI" id="CHEBI:61891"/>
        <dbReference type="EC" id="2.1.1.297"/>
    </reaction>
</comment>
<sequence>MHSKPYDIAQALHAAATAGLDRLDAQLLLLHALARSAHDRAWLLAHDTDPLPPAAQGAFDALCAGRRAGLPVAYLVGEKEFFGLPLAVDARVLVPRPDTETLVVWALDVLAGAARTDAAEVLDLGTGSGAIALALAHATARPGAGPAARVTALDASPDALAVAGGNARRLGLAVEFLHSDWFSGVAGRRFDLLVSNPPYIAAGDPHLAALLHEPTAALVAGADGLSDLRTLVAGAPAHLRPGGWLLLEHGWDQADAVQALLRAAGFAQVQSRSDLAGIARCTGGLWPSHG</sequence>
<evidence type="ECO:0000256" key="5">
    <source>
        <dbReference type="HAMAP-Rule" id="MF_02126"/>
    </source>
</evidence>
<dbReference type="GO" id="GO:0102559">
    <property type="term" value="F:peptide chain release factor N(5)-glutamine methyltransferase activity"/>
    <property type="evidence" value="ECO:0007669"/>
    <property type="project" value="UniProtKB-EC"/>
</dbReference>
<dbReference type="Pfam" id="PF17827">
    <property type="entry name" value="PrmC_N"/>
    <property type="match status" value="1"/>
</dbReference>
<dbReference type="OrthoDB" id="9800643at2"/>
<dbReference type="GO" id="GO:0032259">
    <property type="term" value="P:methylation"/>
    <property type="evidence" value="ECO:0007669"/>
    <property type="project" value="UniProtKB-KW"/>
</dbReference>
<accession>A0A318T0L0</accession>
<dbReference type="PANTHER" id="PTHR18895">
    <property type="entry name" value="HEMK METHYLTRANSFERASE"/>
    <property type="match status" value="1"/>
</dbReference>
<dbReference type="EC" id="2.1.1.297" evidence="5"/>
<dbReference type="EMBL" id="QJTC01000003">
    <property type="protein sequence ID" value="PYE79033.1"/>
    <property type="molecule type" value="Genomic_DNA"/>
</dbReference>
<name>A0A318T0L0_9BURK</name>
<dbReference type="InterPro" id="IPR050320">
    <property type="entry name" value="N5-glutamine_MTase"/>
</dbReference>
<evidence type="ECO:0000256" key="4">
    <source>
        <dbReference type="ARBA" id="ARBA00048391"/>
    </source>
</evidence>
<evidence type="ECO:0000256" key="1">
    <source>
        <dbReference type="ARBA" id="ARBA00022603"/>
    </source>
</evidence>
<evidence type="ECO:0000256" key="2">
    <source>
        <dbReference type="ARBA" id="ARBA00022679"/>
    </source>
</evidence>
<dbReference type="CDD" id="cd02440">
    <property type="entry name" value="AdoMet_MTases"/>
    <property type="match status" value="1"/>
</dbReference>
<keyword evidence="9" id="KW-1185">Reference proteome</keyword>
<organism evidence="8 9">
    <name type="scientific">Xylophilus ampelinus</name>
    <dbReference type="NCBI Taxonomy" id="54067"/>
    <lineage>
        <taxon>Bacteria</taxon>
        <taxon>Pseudomonadati</taxon>
        <taxon>Pseudomonadota</taxon>
        <taxon>Betaproteobacteria</taxon>
        <taxon>Burkholderiales</taxon>
        <taxon>Xylophilus</taxon>
    </lineage>
</organism>
<comment type="caution">
    <text evidence="8">The sequence shown here is derived from an EMBL/GenBank/DDBJ whole genome shotgun (WGS) entry which is preliminary data.</text>
</comment>
<keyword evidence="2 5" id="KW-0808">Transferase</keyword>
<protein>
    <recommendedName>
        <fullName evidence="5">Release factor glutamine methyltransferase</fullName>
        <shortName evidence="5">RF MTase</shortName>
        <ecNumber evidence="5">2.1.1.297</ecNumber>
    </recommendedName>
    <alternativeName>
        <fullName evidence="5">N5-glutamine methyltransferase PrmC</fullName>
    </alternativeName>
    <alternativeName>
        <fullName evidence="5">Protein-(glutamine-N5) MTase PrmC</fullName>
    </alternativeName>
    <alternativeName>
        <fullName evidence="5">Protein-glutamine N-methyltransferase PrmC</fullName>
    </alternativeName>
</protein>
<evidence type="ECO:0000259" key="6">
    <source>
        <dbReference type="Pfam" id="PF05175"/>
    </source>
</evidence>
<dbReference type="InterPro" id="IPR040758">
    <property type="entry name" value="PrmC_N"/>
</dbReference>
<feature type="domain" description="Release factor glutamine methyltransferase N-terminal" evidence="7">
    <location>
        <begin position="14"/>
        <end position="77"/>
    </location>
</feature>
<dbReference type="Gene3D" id="1.10.8.10">
    <property type="entry name" value="DNA helicase RuvA subunit, C-terminal domain"/>
    <property type="match status" value="1"/>
</dbReference>
<feature type="binding site" evidence="5">
    <location>
        <position position="196"/>
    </location>
    <ligand>
        <name>S-adenosyl-L-methionine</name>
        <dbReference type="ChEBI" id="CHEBI:59789"/>
    </ligand>
</feature>
<dbReference type="NCBIfam" id="TIGR00536">
    <property type="entry name" value="hemK_fam"/>
    <property type="match status" value="1"/>
</dbReference>
<keyword evidence="1 5" id="KW-0489">Methyltransferase</keyword>
<comment type="function">
    <text evidence="5">Methylates the class 1 translation termination release factors RF1/PrfA and RF2/PrfB on the glutamine residue of the universally conserved GGQ motif.</text>
</comment>
<evidence type="ECO:0000256" key="3">
    <source>
        <dbReference type="ARBA" id="ARBA00022691"/>
    </source>
</evidence>
<dbReference type="NCBIfam" id="TIGR03534">
    <property type="entry name" value="RF_mod_PrmC"/>
    <property type="match status" value="1"/>
</dbReference>
<dbReference type="GO" id="GO:0003676">
    <property type="term" value="F:nucleic acid binding"/>
    <property type="evidence" value="ECO:0007669"/>
    <property type="project" value="InterPro"/>
</dbReference>
<dbReference type="PANTHER" id="PTHR18895:SF74">
    <property type="entry name" value="MTRF1L RELEASE FACTOR GLUTAMINE METHYLTRANSFERASE"/>
    <property type="match status" value="1"/>
</dbReference>
<dbReference type="InterPro" id="IPR004556">
    <property type="entry name" value="HemK-like"/>
</dbReference>
<comment type="similarity">
    <text evidence="5">Belongs to the protein N5-glutamine methyltransferase family. PrmC subfamily.</text>
</comment>
<feature type="domain" description="Methyltransferase small" evidence="6">
    <location>
        <begin position="117"/>
        <end position="204"/>
    </location>
</feature>
<dbReference type="InterPro" id="IPR007848">
    <property type="entry name" value="Small_mtfrase_dom"/>
</dbReference>
<feature type="binding site" evidence="5">
    <location>
        <begin position="196"/>
        <end position="199"/>
    </location>
    <ligand>
        <name>substrate</name>
    </ligand>
</feature>